<keyword evidence="3" id="KW-0812">Transmembrane</keyword>
<reference evidence="6" key="2">
    <citation type="submission" date="2012-11" db="EMBL/GenBank/DDBJ databases">
        <authorList>
            <person name="Kuo A."/>
            <person name="Curtis B.A."/>
            <person name="Tanifuji G."/>
            <person name="Burki F."/>
            <person name="Gruber A."/>
            <person name="Irimia M."/>
            <person name="Maruyama S."/>
            <person name="Arias M.C."/>
            <person name="Ball S.G."/>
            <person name="Gile G.H."/>
            <person name="Hirakawa Y."/>
            <person name="Hopkins J.F."/>
            <person name="Rensing S.A."/>
            <person name="Schmutz J."/>
            <person name="Symeonidi A."/>
            <person name="Elias M."/>
            <person name="Eveleigh R.J."/>
            <person name="Herman E.K."/>
            <person name="Klute M.J."/>
            <person name="Nakayama T."/>
            <person name="Obornik M."/>
            <person name="Reyes-Prieto A."/>
            <person name="Armbrust E.V."/>
            <person name="Aves S.J."/>
            <person name="Beiko R.G."/>
            <person name="Coutinho P."/>
            <person name="Dacks J.B."/>
            <person name="Durnford D.G."/>
            <person name="Fast N.M."/>
            <person name="Green B.R."/>
            <person name="Grisdale C."/>
            <person name="Hempe F."/>
            <person name="Henrissat B."/>
            <person name="Hoppner M.P."/>
            <person name="Ishida K.-I."/>
            <person name="Kim E."/>
            <person name="Koreny L."/>
            <person name="Kroth P.G."/>
            <person name="Liu Y."/>
            <person name="Malik S.-B."/>
            <person name="Maier U.G."/>
            <person name="McRose D."/>
            <person name="Mock T."/>
            <person name="Neilson J.A."/>
            <person name="Onodera N.T."/>
            <person name="Poole A.M."/>
            <person name="Pritham E.J."/>
            <person name="Richards T.A."/>
            <person name="Rocap G."/>
            <person name="Roy S.W."/>
            <person name="Sarai C."/>
            <person name="Schaack S."/>
            <person name="Shirato S."/>
            <person name="Slamovits C.H."/>
            <person name="Spencer D.F."/>
            <person name="Suzuki S."/>
            <person name="Worden A.Z."/>
            <person name="Zauner S."/>
            <person name="Barry K."/>
            <person name="Bell C."/>
            <person name="Bharti A.K."/>
            <person name="Crow J.A."/>
            <person name="Grimwood J."/>
            <person name="Kramer R."/>
            <person name="Lindquist E."/>
            <person name="Lucas S."/>
            <person name="Salamov A."/>
            <person name="McFadden G.I."/>
            <person name="Lane C.E."/>
            <person name="Keeling P.J."/>
            <person name="Gray M.W."/>
            <person name="Grigoriev I.V."/>
            <person name="Archibald J.M."/>
        </authorList>
    </citation>
    <scope>NUCLEOTIDE SEQUENCE</scope>
    <source>
        <strain evidence="6">CCMP2712</strain>
    </source>
</reference>
<evidence type="ECO:0000313" key="4">
    <source>
        <dbReference type="EMBL" id="EKX50097.1"/>
    </source>
</evidence>
<evidence type="ECO:0000256" key="2">
    <source>
        <dbReference type="SAM" id="MobiDB-lite"/>
    </source>
</evidence>
<protein>
    <submittedName>
        <fullName evidence="4 5">Uncharacterized protein</fullName>
    </submittedName>
</protein>
<feature type="coiled-coil region" evidence="1">
    <location>
        <begin position="389"/>
        <end position="419"/>
    </location>
</feature>
<dbReference type="RefSeq" id="XP_005837077.1">
    <property type="nucleotide sequence ID" value="XM_005837020.1"/>
</dbReference>
<evidence type="ECO:0000256" key="1">
    <source>
        <dbReference type="SAM" id="Coils"/>
    </source>
</evidence>
<dbReference type="PaxDb" id="55529-EKX50097"/>
<dbReference type="EnsemblProtists" id="EKX50097">
    <property type="protein sequence ID" value="EKX50097"/>
    <property type="gene ID" value="GUITHDRAFT_103909"/>
</dbReference>
<dbReference type="GeneID" id="17306973"/>
<dbReference type="EMBL" id="JH992979">
    <property type="protein sequence ID" value="EKX50097.1"/>
    <property type="molecule type" value="Genomic_DNA"/>
</dbReference>
<proteinExistence type="predicted"/>
<evidence type="ECO:0000256" key="3">
    <source>
        <dbReference type="SAM" id="Phobius"/>
    </source>
</evidence>
<dbReference type="HOGENOM" id="CLU_404640_0_0_1"/>
<sequence>MPKDVWPSDAGALSITVIDLNAMLSLRRKLLADDGGKALPYLNRNFELAVWKLNTSTFTWERKPYPAGMNRDTAVKTSEGVVLGSTTSFSTYAVRVTPAGFAPAPATAPASSRVATNTSATEISVENVMTTPAGVSAPSPVAVTSKEFSCSSNAYCVGGIAGGGGAVCALMCIALVYRRRKRQLPVEGSKGGRDFDANKDEMDTGIQELRNKIDADDGEDILLSLQELELEQDQKKEKLAKTAIERDLLEEIRNPFFYSLYVNMDQQILEEESNMTSGQAKIDSIIQEAHNKVGKGSKVTFHFQNQTTEPFQLSADKLQNGLRNSGICAENQKELKKYIIGYDAPSMKDFVDKKLAKTGVQSKEVLVLKEEIAEMQDAKQKRDTESAVALILERKKIRLEEQEKRMQEQANQDRLLQELANSEKSLEKSARTSRNFFSFAKRSRSPSNRSPAATKETETQEISPAEVAKYESENETSLELPRHPRHDELANRLAELERLKQQLLEAGFDVTNVDAWIRKLHDLLLSGREISEGELEDLKAVPMNSKWFDGELGLWRELYHAGRLQPIQIQALEDIEFCWNEEVAQSAISRAAGTVYRKIEISDTLSAVADLGFPSGVRDHDPRVPFWNTLISAVSAVIPPSSVEGDLGFVENRDQKFLLANDEAGSDEGEASYQNAFIHT</sequence>
<organism evidence="4">
    <name type="scientific">Guillardia theta (strain CCMP2712)</name>
    <name type="common">Cryptophyte</name>
    <dbReference type="NCBI Taxonomy" id="905079"/>
    <lineage>
        <taxon>Eukaryota</taxon>
        <taxon>Cryptophyceae</taxon>
        <taxon>Pyrenomonadales</taxon>
        <taxon>Geminigeraceae</taxon>
        <taxon>Guillardia</taxon>
    </lineage>
</organism>
<dbReference type="AlphaFoldDB" id="L1JNQ8"/>
<keyword evidence="6" id="KW-1185">Reference proteome</keyword>
<dbReference type="Proteomes" id="UP000011087">
    <property type="component" value="Unassembled WGS sequence"/>
</dbReference>
<reference evidence="5" key="3">
    <citation type="submission" date="2016-03" db="UniProtKB">
        <authorList>
            <consortium name="EnsemblProtists"/>
        </authorList>
    </citation>
    <scope>IDENTIFICATION</scope>
</reference>
<feature type="transmembrane region" description="Helical" evidence="3">
    <location>
        <begin position="157"/>
        <end position="177"/>
    </location>
</feature>
<evidence type="ECO:0000313" key="5">
    <source>
        <dbReference type="EnsemblProtists" id="EKX50097"/>
    </source>
</evidence>
<keyword evidence="1" id="KW-0175">Coiled coil</keyword>
<feature type="region of interest" description="Disordered" evidence="2">
    <location>
        <begin position="437"/>
        <end position="485"/>
    </location>
</feature>
<gene>
    <name evidence="4" type="ORF">GUITHDRAFT_103909</name>
</gene>
<reference evidence="4 6" key="1">
    <citation type="journal article" date="2012" name="Nature">
        <title>Algal genomes reveal evolutionary mosaicism and the fate of nucleomorphs.</title>
        <authorList>
            <consortium name="DOE Joint Genome Institute"/>
            <person name="Curtis B.A."/>
            <person name="Tanifuji G."/>
            <person name="Burki F."/>
            <person name="Gruber A."/>
            <person name="Irimia M."/>
            <person name="Maruyama S."/>
            <person name="Arias M.C."/>
            <person name="Ball S.G."/>
            <person name="Gile G.H."/>
            <person name="Hirakawa Y."/>
            <person name="Hopkins J.F."/>
            <person name="Kuo A."/>
            <person name="Rensing S.A."/>
            <person name="Schmutz J."/>
            <person name="Symeonidi A."/>
            <person name="Elias M."/>
            <person name="Eveleigh R.J."/>
            <person name="Herman E.K."/>
            <person name="Klute M.J."/>
            <person name="Nakayama T."/>
            <person name="Obornik M."/>
            <person name="Reyes-Prieto A."/>
            <person name="Armbrust E.V."/>
            <person name="Aves S.J."/>
            <person name="Beiko R.G."/>
            <person name="Coutinho P."/>
            <person name="Dacks J.B."/>
            <person name="Durnford D.G."/>
            <person name="Fast N.M."/>
            <person name="Green B.R."/>
            <person name="Grisdale C.J."/>
            <person name="Hempel F."/>
            <person name="Henrissat B."/>
            <person name="Hoppner M.P."/>
            <person name="Ishida K."/>
            <person name="Kim E."/>
            <person name="Koreny L."/>
            <person name="Kroth P.G."/>
            <person name="Liu Y."/>
            <person name="Malik S.B."/>
            <person name="Maier U.G."/>
            <person name="McRose D."/>
            <person name="Mock T."/>
            <person name="Neilson J.A."/>
            <person name="Onodera N.T."/>
            <person name="Poole A.M."/>
            <person name="Pritham E.J."/>
            <person name="Richards T.A."/>
            <person name="Rocap G."/>
            <person name="Roy S.W."/>
            <person name="Sarai C."/>
            <person name="Schaack S."/>
            <person name="Shirato S."/>
            <person name="Slamovits C.H."/>
            <person name="Spencer D.F."/>
            <person name="Suzuki S."/>
            <person name="Worden A.Z."/>
            <person name="Zauner S."/>
            <person name="Barry K."/>
            <person name="Bell C."/>
            <person name="Bharti A.K."/>
            <person name="Crow J.A."/>
            <person name="Grimwood J."/>
            <person name="Kramer R."/>
            <person name="Lindquist E."/>
            <person name="Lucas S."/>
            <person name="Salamov A."/>
            <person name="McFadden G.I."/>
            <person name="Lane C.E."/>
            <person name="Keeling P.J."/>
            <person name="Gray M.W."/>
            <person name="Grigoriev I.V."/>
            <person name="Archibald J.M."/>
        </authorList>
    </citation>
    <scope>NUCLEOTIDE SEQUENCE</scope>
    <source>
        <strain evidence="4 6">CCMP2712</strain>
    </source>
</reference>
<dbReference type="KEGG" id="gtt:GUITHDRAFT_103909"/>
<evidence type="ECO:0000313" key="6">
    <source>
        <dbReference type="Proteomes" id="UP000011087"/>
    </source>
</evidence>
<accession>L1JNQ8</accession>
<keyword evidence="3" id="KW-1133">Transmembrane helix</keyword>
<name>L1JNQ8_GUITC</name>
<keyword evidence="3" id="KW-0472">Membrane</keyword>